<comment type="caution">
    <text evidence="4">The sequence shown here is derived from an EMBL/GenBank/DDBJ whole genome shotgun (WGS) entry which is preliminary data.</text>
</comment>
<dbReference type="GO" id="GO:0016020">
    <property type="term" value="C:membrane"/>
    <property type="evidence" value="ECO:0007669"/>
    <property type="project" value="TreeGrafter"/>
</dbReference>
<evidence type="ECO:0000259" key="3">
    <source>
        <dbReference type="SMART" id="SM01117"/>
    </source>
</evidence>
<evidence type="ECO:0000256" key="1">
    <source>
        <dbReference type="ARBA" id="ARBA00038357"/>
    </source>
</evidence>
<dbReference type="SUPFAM" id="SSF55856">
    <property type="entry name" value="Cytochrome b5-like heme/steroid binding domain"/>
    <property type="match status" value="1"/>
</dbReference>
<keyword evidence="2" id="KW-0472">Membrane</keyword>
<dbReference type="AlphaFoldDB" id="A0A6V7WMT3"/>
<dbReference type="Gene3D" id="3.10.120.10">
    <property type="entry name" value="Cytochrome b5-like heme/steroid binding domain"/>
    <property type="match status" value="1"/>
</dbReference>
<dbReference type="Proteomes" id="UP000580250">
    <property type="component" value="Unassembled WGS sequence"/>
</dbReference>
<dbReference type="PANTHER" id="PTHR10281:SF76">
    <property type="entry name" value="CALCUTTA CUP-RELATED"/>
    <property type="match status" value="1"/>
</dbReference>
<evidence type="ECO:0000256" key="2">
    <source>
        <dbReference type="SAM" id="Phobius"/>
    </source>
</evidence>
<dbReference type="PANTHER" id="PTHR10281">
    <property type="entry name" value="MEMBRANE-ASSOCIATED PROGESTERONE RECEPTOR COMPONENT-RELATED"/>
    <property type="match status" value="1"/>
</dbReference>
<dbReference type="InterPro" id="IPR001199">
    <property type="entry name" value="Cyt_B5-like_heme/steroid-bd"/>
</dbReference>
<gene>
    <name evidence="4" type="ORF">MENT_LOCUS40872</name>
</gene>
<evidence type="ECO:0000313" key="5">
    <source>
        <dbReference type="Proteomes" id="UP000580250"/>
    </source>
</evidence>
<organism evidence="4 5">
    <name type="scientific">Meloidogyne enterolobii</name>
    <name type="common">Root-knot nematode worm</name>
    <name type="synonym">Meloidogyne mayaguensis</name>
    <dbReference type="NCBI Taxonomy" id="390850"/>
    <lineage>
        <taxon>Eukaryota</taxon>
        <taxon>Metazoa</taxon>
        <taxon>Ecdysozoa</taxon>
        <taxon>Nematoda</taxon>
        <taxon>Chromadorea</taxon>
        <taxon>Rhabditida</taxon>
        <taxon>Tylenchina</taxon>
        <taxon>Tylenchomorpha</taxon>
        <taxon>Tylenchoidea</taxon>
        <taxon>Meloidogynidae</taxon>
        <taxon>Meloidogyninae</taxon>
        <taxon>Meloidogyne</taxon>
    </lineage>
</organism>
<keyword evidence="2" id="KW-1133">Transmembrane helix</keyword>
<sequence length="177" mass="20502">MTVIAGLFEVTATDVVLLILFIYVVYKLFFKKHPVIEPPTQEKVYQVEKRDMTVEELKGYNGVENERIYMALNGNIYDVTRGKDFYGPQGAYGALAGHDATRALGTMNIKLVKDKYDDHTGMTADDLEEAKEWEQRLSFKYPLVGRLLAPGSQQKWKRKWKNLKKKFKKHLRNDLII</sequence>
<dbReference type="Pfam" id="PF00173">
    <property type="entry name" value="Cyt-b5"/>
    <property type="match status" value="1"/>
</dbReference>
<dbReference type="OrthoDB" id="547796at2759"/>
<proteinExistence type="inferred from homology"/>
<dbReference type="InterPro" id="IPR050577">
    <property type="entry name" value="MAPR/NEUFC/NENF-like"/>
</dbReference>
<reference evidence="4 5" key="1">
    <citation type="submission" date="2020-08" db="EMBL/GenBank/DDBJ databases">
        <authorList>
            <person name="Koutsovoulos G."/>
            <person name="Danchin GJ E."/>
        </authorList>
    </citation>
    <scope>NUCLEOTIDE SEQUENCE [LARGE SCALE GENOMIC DNA]</scope>
</reference>
<dbReference type="FunFam" id="3.10.120.10:FF:000003">
    <property type="entry name" value="membrane-associated progesterone receptor component 1"/>
    <property type="match status" value="1"/>
</dbReference>
<feature type="domain" description="Cytochrome b5 heme-binding" evidence="3">
    <location>
        <begin position="52"/>
        <end position="148"/>
    </location>
</feature>
<comment type="similarity">
    <text evidence="1">Belongs to the cytochrome b5 family. MAPR subfamily.</text>
</comment>
<dbReference type="EMBL" id="CAJEWN010000682">
    <property type="protein sequence ID" value="CAD2188235.1"/>
    <property type="molecule type" value="Genomic_DNA"/>
</dbReference>
<evidence type="ECO:0000313" key="4">
    <source>
        <dbReference type="EMBL" id="CAD2188235.1"/>
    </source>
</evidence>
<name>A0A6V7WMT3_MELEN</name>
<accession>A0A6V7WMT3</accession>
<dbReference type="SMART" id="SM01117">
    <property type="entry name" value="Cyt-b5"/>
    <property type="match status" value="1"/>
</dbReference>
<dbReference type="GO" id="GO:0012505">
    <property type="term" value="C:endomembrane system"/>
    <property type="evidence" value="ECO:0007669"/>
    <property type="project" value="TreeGrafter"/>
</dbReference>
<dbReference type="InterPro" id="IPR036400">
    <property type="entry name" value="Cyt_B5-like_heme/steroid_sf"/>
</dbReference>
<protein>
    <recommendedName>
        <fullName evidence="3">Cytochrome b5 heme-binding domain-containing protein</fullName>
    </recommendedName>
</protein>
<feature type="transmembrane region" description="Helical" evidence="2">
    <location>
        <begin position="6"/>
        <end position="26"/>
    </location>
</feature>
<keyword evidence="2" id="KW-0812">Transmembrane</keyword>